<dbReference type="RefSeq" id="WP_051548929.1">
    <property type="nucleotide sequence ID" value="NZ_FONH01000003.1"/>
</dbReference>
<protein>
    <recommendedName>
        <fullName evidence="3">DUF535 domain-containing protein</fullName>
    </recommendedName>
</protein>
<accession>A0A1I2CG11</accession>
<evidence type="ECO:0008006" key="3">
    <source>
        <dbReference type="Google" id="ProtNLM"/>
    </source>
</evidence>
<dbReference type="Proteomes" id="UP000199477">
    <property type="component" value="Unassembled WGS sequence"/>
</dbReference>
<dbReference type="EMBL" id="FONH01000003">
    <property type="protein sequence ID" value="SFE67236.1"/>
    <property type="molecule type" value="Genomic_DNA"/>
</dbReference>
<dbReference type="STRING" id="500610.SAMN02799615_01490"/>
<keyword evidence="2" id="KW-1185">Reference proteome</keyword>
<proteinExistence type="predicted"/>
<dbReference type="Pfam" id="PF04393">
    <property type="entry name" value="DUF535"/>
    <property type="match status" value="1"/>
</dbReference>
<dbReference type="GO" id="GO:0006974">
    <property type="term" value="P:DNA damage response"/>
    <property type="evidence" value="ECO:0007669"/>
    <property type="project" value="TreeGrafter"/>
</dbReference>
<dbReference type="AlphaFoldDB" id="A0A1I2CG11"/>
<name>A0A1I2CG11_9GAMM</name>
<sequence length="345" mass="38617">MGMVPDMAARLRRHLPVAPVHGWLASLRQRQDWPQAPRARLREAAKYLARALCLPLLHTRYLRFVQSEPRMRACRRRDPRLLERHLHRFVNDGWRRRDRLRALLAHYRFALAKLPAPLFDAIYVEGGVPLGLLALKDGSELVLSLRPSIDKGCEGELGIQLEEIGGRTLYRIVFTVIDDGRALAVGCLQGPGGDDAREVVRELTRQMHGLRPKQLMLSLACAFARHAGIGRVLGIANRAHPLSRRRAGSFQADYDAFWTEQHGVAEAGGDWFALPLDAPRKSEAEVPSQHRAAFRRREALRVAAERILTDALGRAAPHADSAPQLAPRGAAPLMPFLPQEPAWIP</sequence>
<dbReference type="PANTHER" id="PTHR38785:SF1">
    <property type="entry name" value="HOMOLOG OF VIRK"/>
    <property type="match status" value="1"/>
</dbReference>
<reference evidence="2" key="1">
    <citation type="submission" date="2016-10" db="EMBL/GenBank/DDBJ databases">
        <authorList>
            <person name="Varghese N."/>
            <person name="Submissions S."/>
        </authorList>
    </citation>
    <scope>NUCLEOTIDE SEQUENCE [LARGE SCALE GENOMIC DNA]</scope>
    <source>
        <strain evidence="2">UNC178MFTsu3.1</strain>
    </source>
</reference>
<gene>
    <name evidence="1" type="ORF">SAMN02799615_01490</name>
</gene>
<dbReference type="PANTHER" id="PTHR38785">
    <property type="entry name" value="HOMOLOG OF VIRK"/>
    <property type="match status" value="1"/>
</dbReference>
<organism evidence="1 2">
    <name type="scientific">Dyella marensis</name>
    <dbReference type="NCBI Taxonomy" id="500610"/>
    <lineage>
        <taxon>Bacteria</taxon>
        <taxon>Pseudomonadati</taxon>
        <taxon>Pseudomonadota</taxon>
        <taxon>Gammaproteobacteria</taxon>
        <taxon>Lysobacterales</taxon>
        <taxon>Rhodanobacteraceae</taxon>
        <taxon>Dyella</taxon>
    </lineage>
</organism>
<evidence type="ECO:0000313" key="2">
    <source>
        <dbReference type="Proteomes" id="UP000199477"/>
    </source>
</evidence>
<dbReference type="InterPro" id="IPR007488">
    <property type="entry name" value="DUF535"/>
</dbReference>
<evidence type="ECO:0000313" key="1">
    <source>
        <dbReference type="EMBL" id="SFE67236.1"/>
    </source>
</evidence>